<dbReference type="SUPFAM" id="SSF52540">
    <property type="entry name" value="P-loop containing nucleoside triphosphate hydrolases"/>
    <property type="match status" value="1"/>
</dbReference>
<dbReference type="NCBIfam" id="TIGR00017">
    <property type="entry name" value="cmk"/>
    <property type="match status" value="1"/>
</dbReference>
<dbReference type="InterPro" id="IPR011994">
    <property type="entry name" value="Cytidylate_kinase_dom"/>
</dbReference>
<feature type="binding site" evidence="8">
    <location>
        <begin position="25"/>
        <end position="33"/>
    </location>
    <ligand>
        <name>ATP</name>
        <dbReference type="ChEBI" id="CHEBI:30616"/>
    </ligand>
</feature>
<keyword evidence="3 8" id="KW-0547">Nucleotide-binding</keyword>
<dbReference type="Proteomes" id="UP000004816">
    <property type="component" value="Unassembled WGS sequence"/>
</dbReference>
<dbReference type="eggNOG" id="COG0283">
    <property type="taxonomic scope" value="Bacteria"/>
</dbReference>
<evidence type="ECO:0000256" key="6">
    <source>
        <dbReference type="ARBA" id="ARBA00047615"/>
    </source>
</evidence>
<sequence length="244" mass="25850">MGGRGSESGARVSGQDGRLVVAIDGPSGVGKSTVAKGLAVASRAKYLNTGSMYRVAALQVLREGVDPADHDATAEVSAKLSATGRVALGTDPDDDRVWLDGEEVSEELRGDAVTAAVSAVSASPQLREQLVAVQRALIDAHDRIVVEGRDIGSVVAPDADLKVFLTASPAARADRRAAQNRELRIGGDRTQVLEDLNRRDAYDASREASPFRQAADALVLDTSELSAREAIERLVDVLEKRRLV</sequence>
<comment type="catalytic activity">
    <reaction evidence="6 8">
        <text>dCMP + ATP = dCDP + ADP</text>
        <dbReference type="Rhea" id="RHEA:25094"/>
        <dbReference type="ChEBI" id="CHEBI:30616"/>
        <dbReference type="ChEBI" id="CHEBI:57566"/>
        <dbReference type="ChEBI" id="CHEBI:58593"/>
        <dbReference type="ChEBI" id="CHEBI:456216"/>
        <dbReference type="EC" id="2.7.4.25"/>
    </reaction>
</comment>
<evidence type="ECO:0000313" key="11">
    <source>
        <dbReference type="Proteomes" id="UP000004816"/>
    </source>
</evidence>
<evidence type="ECO:0000256" key="4">
    <source>
        <dbReference type="ARBA" id="ARBA00022777"/>
    </source>
</evidence>
<keyword evidence="2 8" id="KW-0808">Transferase</keyword>
<keyword evidence="5 8" id="KW-0067">ATP-binding</keyword>
<dbReference type="HOGENOM" id="CLU_079959_0_0_11"/>
<organism evidence="10 11">
    <name type="scientific">Segniliparus rugosus (strain ATCC BAA-974 / DSM 45345 / CCUG 50838 / CIP 108380 / JCM 13579 / CDC 945)</name>
    <dbReference type="NCBI Taxonomy" id="679197"/>
    <lineage>
        <taxon>Bacteria</taxon>
        <taxon>Bacillati</taxon>
        <taxon>Actinomycetota</taxon>
        <taxon>Actinomycetes</taxon>
        <taxon>Mycobacteriales</taxon>
        <taxon>Segniliparaceae</taxon>
        <taxon>Segniliparus</taxon>
    </lineage>
</organism>
<protein>
    <recommendedName>
        <fullName evidence="8">Cytidylate kinase</fullName>
        <shortName evidence="8">CK</shortName>
        <ecNumber evidence="8">2.7.4.25</ecNumber>
    </recommendedName>
    <alternativeName>
        <fullName evidence="8">Cytidine monophosphate kinase</fullName>
        <shortName evidence="8">CMP kinase</shortName>
    </alternativeName>
</protein>
<feature type="domain" description="Cytidylate kinase" evidence="9">
    <location>
        <begin position="21"/>
        <end position="238"/>
    </location>
</feature>
<comment type="catalytic activity">
    <reaction evidence="7 8">
        <text>CMP + ATP = CDP + ADP</text>
        <dbReference type="Rhea" id="RHEA:11600"/>
        <dbReference type="ChEBI" id="CHEBI:30616"/>
        <dbReference type="ChEBI" id="CHEBI:58069"/>
        <dbReference type="ChEBI" id="CHEBI:60377"/>
        <dbReference type="ChEBI" id="CHEBI:456216"/>
        <dbReference type="EC" id="2.7.4.25"/>
    </reaction>
</comment>
<comment type="caution">
    <text evidence="10">The sequence shown here is derived from an EMBL/GenBank/DDBJ whole genome shotgun (WGS) entry which is preliminary data.</text>
</comment>
<name>E5XNH4_SEGRC</name>
<dbReference type="GO" id="GO:0036430">
    <property type="term" value="F:CMP kinase activity"/>
    <property type="evidence" value="ECO:0007669"/>
    <property type="project" value="RHEA"/>
</dbReference>
<evidence type="ECO:0000259" key="9">
    <source>
        <dbReference type="Pfam" id="PF02224"/>
    </source>
</evidence>
<gene>
    <name evidence="8" type="primary">cmk</name>
    <name evidence="10" type="ORF">HMPREF9336_01003</name>
</gene>
<dbReference type="InterPro" id="IPR027417">
    <property type="entry name" value="P-loop_NTPase"/>
</dbReference>
<keyword evidence="4 8" id="KW-0418">Kinase</keyword>
<dbReference type="STRING" id="679197.HMPREF9336_01003"/>
<dbReference type="GO" id="GO:0036431">
    <property type="term" value="F:dCMP kinase activity"/>
    <property type="evidence" value="ECO:0007669"/>
    <property type="project" value="InterPro"/>
</dbReference>
<proteinExistence type="inferred from homology"/>
<accession>E5XNH4</accession>
<dbReference type="GO" id="GO:0005737">
    <property type="term" value="C:cytoplasm"/>
    <property type="evidence" value="ECO:0007669"/>
    <property type="project" value="UniProtKB-SubCell"/>
</dbReference>
<keyword evidence="11" id="KW-1185">Reference proteome</keyword>
<reference evidence="10 11" key="1">
    <citation type="journal article" date="2011" name="Stand. Genomic Sci.">
        <title>High quality draft genome sequence of Segniliparus rugosus CDC 945(T)= (ATCC BAA-974(T)).</title>
        <authorList>
            <person name="Earl A.M."/>
            <person name="Desjardins C.A."/>
            <person name="Fitzgerald M.G."/>
            <person name="Arachchi H.M."/>
            <person name="Zeng Q."/>
            <person name="Mehta T."/>
            <person name="Griggs A."/>
            <person name="Birren B.W."/>
            <person name="Toney N.C."/>
            <person name="Carr J."/>
            <person name="Posey J."/>
            <person name="Butler W.R."/>
        </authorList>
    </citation>
    <scope>NUCLEOTIDE SEQUENCE [LARGE SCALE GENOMIC DNA]</scope>
    <source>
        <strain evidence="11">ATCC BAA-974 / DSM 45345 / CCUG 50838 / CIP 108380 / JCM 13579 / CDC 945</strain>
    </source>
</reference>
<dbReference type="Gene3D" id="3.40.50.300">
    <property type="entry name" value="P-loop containing nucleotide triphosphate hydrolases"/>
    <property type="match status" value="1"/>
</dbReference>
<evidence type="ECO:0000256" key="8">
    <source>
        <dbReference type="HAMAP-Rule" id="MF_00238"/>
    </source>
</evidence>
<evidence type="ECO:0000256" key="7">
    <source>
        <dbReference type="ARBA" id="ARBA00048478"/>
    </source>
</evidence>
<dbReference type="AlphaFoldDB" id="E5XNH4"/>
<dbReference type="GO" id="GO:0006220">
    <property type="term" value="P:pyrimidine nucleotide metabolic process"/>
    <property type="evidence" value="ECO:0007669"/>
    <property type="project" value="UniProtKB-UniRule"/>
</dbReference>
<dbReference type="CDD" id="cd02020">
    <property type="entry name" value="CMPK"/>
    <property type="match status" value="1"/>
</dbReference>
<evidence type="ECO:0000256" key="2">
    <source>
        <dbReference type="ARBA" id="ARBA00022679"/>
    </source>
</evidence>
<evidence type="ECO:0000256" key="3">
    <source>
        <dbReference type="ARBA" id="ARBA00022741"/>
    </source>
</evidence>
<evidence type="ECO:0000256" key="5">
    <source>
        <dbReference type="ARBA" id="ARBA00022840"/>
    </source>
</evidence>
<comment type="subcellular location">
    <subcellularLocation>
        <location evidence="8">Cytoplasm</location>
    </subcellularLocation>
</comment>
<dbReference type="GO" id="GO:0005524">
    <property type="term" value="F:ATP binding"/>
    <property type="evidence" value="ECO:0007669"/>
    <property type="project" value="UniProtKB-UniRule"/>
</dbReference>
<keyword evidence="8" id="KW-0963">Cytoplasm</keyword>
<dbReference type="Pfam" id="PF02224">
    <property type="entry name" value="Cytidylate_kin"/>
    <property type="match status" value="1"/>
</dbReference>
<dbReference type="HAMAP" id="MF_00238">
    <property type="entry name" value="Cytidyl_kinase_type1"/>
    <property type="match status" value="1"/>
</dbReference>
<dbReference type="InterPro" id="IPR003136">
    <property type="entry name" value="Cytidylate_kin"/>
</dbReference>
<comment type="similarity">
    <text evidence="1 8">Belongs to the cytidylate kinase family. Type 1 subfamily.</text>
</comment>
<evidence type="ECO:0000256" key="1">
    <source>
        <dbReference type="ARBA" id="ARBA00009427"/>
    </source>
</evidence>
<evidence type="ECO:0000313" key="10">
    <source>
        <dbReference type="EMBL" id="EFV14086.2"/>
    </source>
</evidence>
<dbReference type="EC" id="2.7.4.25" evidence="8"/>
<dbReference type="EMBL" id="ACZI02000003">
    <property type="protein sequence ID" value="EFV14086.2"/>
    <property type="molecule type" value="Genomic_DNA"/>
</dbReference>